<dbReference type="CDD" id="cd00093">
    <property type="entry name" value="HTH_XRE"/>
    <property type="match status" value="1"/>
</dbReference>
<dbReference type="Proteomes" id="UP000553059">
    <property type="component" value="Unassembled WGS sequence"/>
</dbReference>
<dbReference type="AlphaFoldDB" id="A0A7C6Z4C2"/>
<gene>
    <name evidence="2" type="ORF">GX523_09100</name>
</gene>
<dbReference type="Pfam" id="PF13443">
    <property type="entry name" value="HTH_26"/>
    <property type="match status" value="1"/>
</dbReference>
<dbReference type="PROSITE" id="PS50943">
    <property type="entry name" value="HTH_CROC1"/>
    <property type="match status" value="1"/>
</dbReference>
<protein>
    <submittedName>
        <fullName evidence="2">Helix-turn-helix transcriptional regulator</fullName>
    </submittedName>
</protein>
<evidence type="ECO:0000313" key="3">
    <source>
        <dbReference type="Proteomes" id="UP000553059"/>
    </source>
</evidence>
<dbReference type="InterPro" id="IPR010982">
    <property type="entry name" value="Lambda_DNA-bd_dom_sf"/>
</dbReference>
<proteinExistence type="predicted"/>
<dbReference type="SMART" id="SM00530">
    <property type="entry name" value="HTH_XRE"/>
    <property type="match status" value="1"/>
</dbReference>
<dbReference type="EMBL" id="DUTF01000208">
    <property type="protein sequence ID" value="HHY26881.1"/>
    <property type="molecule type" value="Genomic_DNA"/>
</dbReference>
<sequence>MIENRLSEIMGRKRLKISEVLEGTGLARNTVADLYHGRAKGVQFETLDKLCTYLDVEVGELLVHEKSTDE</sequence>
<organism evidence="2 3">
    <name type="scientific">Desulfitobacterium dehalogenans</name>
    <dbReference type="NCBI Taxonomy" id="36854"/>
    <lineage>
        <taxon>Bacteria</taxon>
        <taxon>Bacillati</taxon>
        <taxon>Bacillota</taxon>
        <taxon>Clostridia</taxon>
        <taxon>Eubacteriales</taxon>
        <taxon>Desulfitobacteriaceae</taxon>
        <taxon>Desulfitobacterium</taxon>
    </lineage>
</organism>
<evidence type="ECO:0000313" key="2">
    <source>
        <dbReference type="EMBL" id="HHY26881.1"/>
    </source>
</evidence>
<feature type="domain" description="HTH cro/C1-type" evidence="1">
    <location>
        <begin position="6"/>
        <end position="61"/>
    </location>
</feature>
<dbReference type="SUPFAM" id="SSF47413">
    <property type="entry name" value="lambda repressor-like DNA-binding domains"/>
    <property type="match status" value="1"/>
</dbReference>
<dbReference type="InterPro" id="IPR001387">
    <property type="entry name" value="Cro/C1-type_HTH"/>
</dbReference>
<name>A0A7C6Z4C2_9FIRM</name>
<accession>A0A7C6Z4C2</accession>
<dbReference type="GO" id="GO:0003677">
    <property type="term" value="F:DNA binding"/>
    <property type="evidence" value="ECO:0007669"/>
    <property type="project" value="InterPro"/>
</dbReference>
<reference evidence="2 3" key="1">
    <citation type="journal article" date="2020" name="Biotechnol. Biofuels">
        <title>New insights from the biogas microbiome by comprehensive genome-resolved metagenomics of nearly 1600 species originating from multiple anaerobic digesters.</title>
        <authorList>
            <person name="Campanaro S."/>
            <person name="Treu L."/>
            <person name="Rodriguez-R L.M."/>
            <person name="Kovalovszki A."/>
            <person name="Ziels R.M."/>
            <person name="Maus I."/>
            <person name="Zhu X."/>
            <person name="Kougias P.G."/>
            <person name="Basile A."/>
            <person name="Luo G."/>
            <person name="Schluter A."/>
            <person name="Konstantinidis K.T."/>
            <person name="Angelidaki I."/>
        </authorList>
    </citation>
    <scope>NUCLEOTIDE SEQUENCE [LARGE SCALE GENOMIC DNA]</scope>
    <source>
        <strain evidence="2">AS05jafATM_4</strain>
    </source>
</reference>
<dbReference type="Gene3D" id="1.10.260.40">
    <property type="entry name" value="lambda repressor-like DNA-binding domains"/>
    <property type="match status" value="1"/>
</dbReference>
<comment type="caution">
    <text evidence="2">The sequence shown here is derived from an EMBL/GenBank/DDBJ whole genome shotgun (WGS) entry which is preliminary data.</text>
</comment>
<evidence type="ECO:0000259" key="1">
    <source>
        <dbReference type="PROSITE" id="PS50943"/>
    </source>
</evidence>